<dbReference type="InterPro" id="IPR030670">
    <property type="entry name" value="uL10_eukaryotes"/>
</dbReference>
<dbReference type="EMBL" id="CAXLJL010000623">
    <property type="protein sequence ID" value="CAL5139636.1"/>
    <property type="molecule type" value="Genomic_DNA"/>
</dbReference>
<dbReference type="PANTHER" id="PTHR45699:SF3">
    <property type="entry name" value="LARGE RIBOSOMAL SUBUNIT PROTEIN UL10"/>
    <property type="match status" value="1"/>
</dbReference>
<evidence type="ECO:0000313" key="9">
    <source>
        <dbReference type="Proteomes" id="UP001497525"/>
    </source>
</evidence>
<dbReference type="Proteomes" id="UP001497525">
    <property type="component" value="Unassembled WGS sequence"/>
</dbReference>
<dbReference type="GO" id="GO:0070180">
    <property type="term" value="F:large ribosomal subunit rRNA binding"/>
    <property type="evidence" value="ECO:0007669"/>
    <property type="project" value="TreeGrafter"/>
</dbReference>
<evidence type="ECO:0000256" key="6">
    <source>
        <dbReference type="SAM" id="MobiDB-lite"/>
    </source>
</evidence>
<dbReference type="PIRSF" id="PIRSF039087">
    <property type="entry name" value="L10E"/>
    <property type="match status" value="1"/>
</dbReference>
<dbReference type="Pfam" id="PF17777">
    <property type="entry name" value="RL10P_insert"/>
    <property type="match status" value="1"/>
</dbReference>
<dbReference type="Gene3D" id="3.30.70.1730">
    <property type="match status" value="1"/>
</dbReference>
<dbReference type="CDD" id="cd05795">
    <property type="entry name" value="Ribosomal_P0_L10e"/>
    <property type="match status" value="1"/>
</dbReference>
<evidence type="ECO:0000256" key="5">
    <source>
        <dbReference type="PIRNR" id="PIRNR039087"/>
    </source>
</evidence>
<evidence type="ECO:0000313" key="8">
    <source>
        <dbReference type="EMBL" id="CAL5139636.1"/>
    </source>
</evidence>
<accession>A0AAV2TSQ6</accession>
<dbReference type="AlphaFoldDB" id="A0AAV2TSQ6"/>
<feature type="domain" description="Large ribosomal subunit protein uL10-like insertion" evidence="7">
    <location>
        <begin position="111"/>
        <end position="180"/>
    </location>
</feature>
<dbReference type="FunFam" id="3.90.105.20:FF:000001">
    <property type="entry name" value="60S acidic ribosomal protein P0"/>
    <property type="match status" value="1"/>
</dbReference>
<keyword evidence="3 5" id="KW-0689">Ribosomal protein</keyword>
<dbReference type="Gene3D" id="3.90.105.20">
    <property type="match status" value="1"/>
</dbReference>
<gene>
    <name evidence="8" type="ORF">CDAUBV1_LOCUS14753</name>
</gene>
<dbReference type="GO" id="GO:0022625">
    <property type="term" value="C:cytosolic large ribosomal subunit"/>
    <property type="evidence" value="ECO:0007669"/>
    <property type="project" value="TreeGrafter"/>
</dbReference>
<dbReference type="Pfam" id="PF00466">
    <property type="entry name" value="Ribosomal_L10"/>
    <property type="match status" value="1"/>
</dbReference>
<dbReference type="SUPFAM" id="SSF160369">
    <property type="entry name" value="Ribosomal protein L10-like"/>
    <property type="match status" value="1"/>
</dbReference>
<dbReference type="GO" id="GO:0002181">
    <property type="term" value="P:cytoplasmic translation"/>
    <property type="evidence" value="ECO:0007669"/>
    <property type="project" value="TreeGrafter"/>
</dbReference>
<comment type="function">
    <text evidence="1 5">Ribosomal protein P0 is the functional equivalent of E.coli protein L10.</text>
</comment>
<name>A0AAV2TSQ6_CALDB</name>
<comment type="caution">
    <text evidence="8">The sequence shown here is derived from an EMBL/GenBank/DDBJ whole genome shotgun (WGS) entry which is preliminary data.</text>
</comment>
<dbReference type="InterPro" id="IPR001790">
    <property type="entry name" value="Ribosomal_uL10"/>
</dbReference>
<dbReference type="InterPro" id="IPR043164">
    <property type="entry name" value="Ribosomal_uL10-like_insert_sf"/>
</dbReference>
<feature type="compositionally biased region" description="Basic and acidic residues" evidence="6">
    <location>
        <begin position="292"/>
        <end position="301"/>
    </location>
</feature>
<keyword evidence="4 5" id="KW-0687">Ribonucleoprotein</keyword>
<dbReference type="Pfam" id="PF00428">
    <property type="entry name" value="Ribosomal_60s"/>
    <property type="match status" value="1"/>
</dbReference>
<evidence type="ECO:0000256" key="1">
    <source>
        <dbReference type="ARBA" id="ARBA00002200"/>
    </source>
</evidence>
<protein>
    <recommendedName>
        <fullName evidence="5">60S acidic ribosomal protein P0</fullName>
    </recommendedName>
</protein>
<dbReference type="InterPro" id="IPR050323">
    <property type="entry name" value="Ribosomal_protein_uL10"/>
</dbReference>
<dbReference type="InterPro" id="IPR040637">
    <property type="entry name" value="Ribosomal_uL10-like_insert"/>
</dbReference>
<evidence type="ECO:0000256" key="4">
    <source>
        <dbReference type="ARBA" id="ARBA00023274"/>
    </source>
</evidence>
<evidence type="ECO:0000256" key="2">
    <source>
        <dbReference type="ARBA" id="ARBA00008889"/>
    </source>
</evidence>
<proteinExistence type="inferred from homology"/>
<dbReference type="PANTHER" id="PTHR45699">
    <property type="entry name" value="60S ACIDIC RIBOSOMAL PROTEIN P0"/>
    <property type="match status" value="1"/>
</dbReference>
<dbReference type="GO" id="GO:0000027">
    <property type="term" value="P:ribosomal large subunit assembly"/>
    <property type="evidence" value="ECO:0007669"/>
    <property type="project" value="TreeGrafter"/>
</dbReference>
<evidence type="ECO:0000259" key="7">
    <source>
        <dbReference type="Pfam" id="PF17777"/>
    </source>
</evidence>
<organism evidence="8 9">
    <name type="scientific">Calicophoron daubneyi</name>
    <name type="common">Rumen fluke</name>
    <name type="synonym">Paramphistomum daubneyi</name>
    <dbReference type="NCBI Taxonomy" id="300641"/>
    <lineage>
        <taxon>Eukaryota</taxon>
        <taxon>Metazoa</taxon>
        <taxon>Spiralia</taxon>
        <taxon>Lophotrochozoa</taxon>
        <taxon>Platyhelminthes</taxon>
        <taxon>Trematoda</taxon>
        <taxon>Digenea</taxon>
        <taxon>Plagiorchiida</taxon>
        <taxon>Pronocephalata</taxon>
        <taxon>Paramphistomoidea</taxon>
        <taxon>Paramphistomidae</taxon>
        <taxon>Calicophoron</taxon>
    </lineage>
</organism>
<feature type="compositionally biased region" description="Low complexity" evidence="6">
    <location>
        <begin position="280"/>
        <end position="291"/>
    </location>
</feature>
<comment type="similarity">
    <text evidence="2 5">Belongs to the universal ribosomal protein uL10 family.</text>
</comment>
<evidence type="ECO:0000256" key="3">
    <source>
        <dbReference type="ARBA" id="ARBA00022980"/>
    </source>
</evidence>
<sequence length="322" mass="35214">MVRQARSEWKADYFKKLSRHLVDCEKCFIVNVDNVRSKQMQQIRSALRGSAEIVLGKNTLMKKVIHEQLVRNRNLEKIVPHVRENVGFVFTKADLHDIRDKLEANKVEAPAKAGTIAPCDVTVPAQNTGLGPEKTSFFQALNIPTKIARGSIEIISDIPLIRKGAKVGMSEATLLSMLKIYPFTYGLVITQVYDQGSVYDPEVMDISPEAIMEKFYSGVHSLVAVSLAIGYTIPAGVPHLLADGFKNLLSISVMTNYTFKESEQVKEYLADPSKFAAAAATAPPASTAPAAAEKKEEKAEKAAPAPAEESESDSDIGMGLFD</sequence>
<feature type="region of interest" description="Disordered" evidence="6">
    <location>
        <begin position="280"/>
        <end position="322"/>
    </location>
</feature>
<reference evidence="8" key="1">
    <citation type="submission" date="2024-06" db="EMBL/GenBank/DDBJ databases">
        <authorList>
            <person name="Liu X."/>
            <person name="Lenzi L."/>
            <person name="Haldenby T S."/>
            <person name="Uol C."/>
        </authorList>
    </citation>
    <scope>NUCLEOTIDE SEQUENCE</scope>
</reference>
<dbReference type="InterPro" id="IPR043141">
    <property type="entry name" value="Ribosomal_uL10-like_sf"/>
</dbReference>
<dbReference type="GO" id="GO:0003735">
    <property type="term" value="F:structural constituent of ribosome"/>
    <property type="evidence" value="ECO:0007669"/>
    <property type="project" value="TreeGrafter"/>
</dbReference>